<evidence type="ECO:0000313" key="6">
    <source>
        <dbReference type="Proteomes" id="UP000070195"/>
    </source>
</evidence>
<dbReference type="Pfam" id="PF02607">
    <property type="entry name" value="B12-binding_2"/>
    <property type="match status" value="1"/>
</dbReference>
<organism evidence="5 6">
    <name type="scientific">candidate division MSBL1 archaeon SCGC-AAA259D18</name>
    <dbReference type="NCBI Taxonomy" id="1698262"/>
    <lineage>
        <taxon>Archaea</taxon>
        <taxon>Methanobacteriati</taxon>
        <taxon>Methanobacteriota</taxon>
        <taxon>candidate division MSBL1</taxon>
    </lineage>
</organism>
<accession>A0A133U9C7</accession>
<proteinExistence type="predicted"/>
<dbReference type="SMART" id="SM01018">
    <property type="entry name" value="B12-binding_2"/>
    <property type="match status" value="1"/>
</dbReference>
<dbReference type="InterPro" id="IPR006158">
    <property type="entry name" value="Cobalamin-bd"/>
</dbReference>
<feature type="non-terminal residue" evidence="5">
    <location>
        <position position="155"/>
    </location>
</feature>
<dbReference type="PANTHER" id="PTHR45833">
    <property type="entry name" value="METHIONINE SYNTHASE"/>
    <property type="match status" value="1"/>
</dbReference>
<protein>
    <recommendedName>
        <fullName evidence="7">Cobalamin-binding protein</fullName>
    </recommendedName>
</protein>
<comment type="caution">
    <text evidence="5">The sequence shown here is derived from an EMBL/GenBank/DDBJ whole genome shotgun (WGS) entry which is preliminary data.</text>
</comment>
<feature type="domain" description="B12-binding" evidence="3">
    <location>
        <begin position="92"/>
        <end position="155"/>
    </location>
</feature>
<reference evidence="5 6" key="1">
    <citation type="journal article" date="2016" name="Sci. Rep.">
        <title>Metabolic traits of an uncultured archaeal lineage -MSBL1- from brine pools of the Red Sea.</title>
        <authorList>
            <person name="Mwirichia R."/>
            <person name="Alam I."/>
            <person name="Rashid M."/>
            <person name="Vinu M."/>
            <person name="Ba-Alawi W."/>
            <person name="Anthony Kamau A."/>
            <person name="Kamanda Ngugi D."/>
            <person name="Goker M."/>
            <person name="Klenk H.P."/>
            <person name="Bajic V."/>
            <person name="Stingl U."/>
        </authorList>
    </citation>
    <scope>NUCLEOTIDE SEQUENCE [LARGE SCALE GENOMIC DNA]</scope>
    <source>
        <strain evidence="5">SCGC-AAA259D18</strain>
    </source>
</reference>
<dbReference type="Pfam" id="PF02310">
    <property type="entry name" value="B12-binding"/>
    <property type="match status" value="1"/>
</dbReference>
<dbReference type="GO" id="GO:0050667">
    <property type="term" value="P:homocysteine metabolic process"/>
    <property type="evidence" value="ECO:0007669"/>
    <property type="project" value="TreeGrafter"/>
</dbReference>
<evidence type="ECO:0000259" key="3">
    <source>
        <dbReference type="PROSITE" id="PS51332"/>
    </source>
</evidence>
<dbReference type="Gene3D" id="1.10.1240.10">
    <property type="entry name" value="Methionine synthase domain"/>
    <property type="match status" value="1"/>
</dbReference>
<dbReference type="InterPro" id="IPR036724">
    <property type="entry name" value="Cobalamin-bd_sf"/>
</dbReference>
<evidence type="ECO:0008006" key="7">
    <source>
        <dbReference type="Google" id="ProtNLM"/>
    </source>
</evidence>
<evidence type="ECO:0000256" key="2">
    <source>
        <dbReference type="ARBA" id="ARBA00023285"/>
    </source>
</evidence>
<sequence>MSEEDILNEIAERVKELENGDKLESLINEAISQDIPVEKISEEGLRKGLSIVGDRYESGSYFLAELSYAGEIVTEGMEVLKPYLQDSEEDISGKMVLGTVEGDIHDIGKNIVKMLLVSRGWQVQDLGVDVPPAEFVEAIKEYEPDVVGMSALLTT</sequence>
<keyword evidence="6" id="KW-1185">Reference proteome</keyword>
<gene>
    <name evidence="5" type="ORF">AKJ63_02200</name>
</gene>
<dbReference type="Gene3D" id="3.40.50.280">
    <property type="entry name" value="Cobalamin-binding domain"/>
    <property type="match status" value="1"/>
</dbReference>
<dbReference type="GO" id="GO:0046872">
    <property type="term" value="F:metal ion binding"/>
    <property type="evidence" value="ECO:0007669"/>
    <property type="project" value="UniProtKB-KW"/>
</dbReference>
<evidence type="ECO:0000256" key="1">
    <source>
        <dbReference type="ARBA" id="ARBA00022723"/>
    </source>
</evidence>
<dbReference type="GO" id="GO:0031419">
    <property type="term" value="F:cobalamin binding"/>
    <property type="evidence" value="ECO:0007669"/>
    <property type="project" value="InterPro"/>
</dbReference>
<evidence type="ECO:0000313" key="5">
    <source>
        <dbReference type="EMBL" id="KXA90803.1"/>
    </source>
</evidence>
<dbReference type="InterPro" id="IPR003759">
    <property type="entry name" value="Cbl-bd_cap"/>
</dbReference>
<dbReference type="InterPro" id="IPR036594">
    <property type="entry name" value="Meth_synthase_dom"/>
</dbReference>
<dbReference type="SUPFAM" id="SSF52242">
    <property type="entry name" value="Cobalamin (vitamin B12)-binding domain"/>
    <property type="match status" value="1"/>
</dbReference>
<dbReference type="SUPFAM" id="SSF47644">
    <property type="entry name" value="Methionine synthase domain"/>
    <property type="match status" value="1"/>
</dbReference>
<dbReference type="GO" id="GO:0046653">
    <property type="term" value="P:tetrahydrofolate metabolic process"/>
    <property type="evidence" value="ECO:0007669"/>
    <property type="project" value="TreeGrafter"/>
</dbReference>
<evidence type="ECO:0000259" key="4">
    <source>
        <dbReference type="PROSITE" id="PS51337"/>
    </source>
</evidence>
<keyword evidence="1" id="KW-0479">Metal-binding</keyword>
<dbReference type="Proteomes" id="UP000070195">
    <property type="component" value="Unassembled WGS sequence"/>
</dbReference>
<dbReference type="GO" id="GO:0005829">
    <property type="term" value="C:cytosol"/>
    <property type="evidence" value="ECO:0007669"/>
    <property type="project" value="TreeGrafter"/>
</dbReference>
<dbReference type="PANTHER" id="PTHR45833:SF1">
    <property type="entry name" value="METHIONINE SYNTHASE"/>
    <property type="match status" value="1"/>
</dbReference>
<dbReference type="PROSITE" id="PS51337">
    <property type="entry name" value="B12_BINDING_NTER"/>
    <property type="match status" value="1"/>
</dbReference>
<dbReference type="AlphaFoldDB" id="A0A133U9C7"/>
<feature type="domain" description="B12-binding N-terminal" evidence="4">
    <location>
        <begin position="1"/>
        <end position="92"/>
    </location>
</feature>
<dbReference type="PROSITE" id="PS51332">
    <property type="entry name" value="B12_BINDING"/>
    <property type="match status" value="1"/>
</dbReference>
<name>A0A133U9C7_9EURY</name>
<dbReference type="InterPro" id="IPR050554">
    <property type="entry name" value="Met_Synthase/Corrinoid"/>
</dbReference>
<dbReference type="EMBL" id="LHXM01000052">
    <property type="protein sequence ID" value="KXA90803.1"/>
    <property type="molecule type" value="Genomic_DNA"/>
</dbReference>
<keyword evidence="2" id="KW-0170">Cobalt</keyword>
<dbReference type="GO" id="GO:0008705">
    <property type="term" value="F:methionine synthase activity"/>
    <property type="evidence" value="ECO:0007669"/>
    <property type="project" value="TreeGrafter"/>
</dbReference>